<dbReference type="RefSeq" id="WP_011524138.1">
    <property type="nucleotide sequence ID" value="NC_008009.1"/>
</dbReference>
<dbReference type="EMBL" id="CP000360">
    <property type="protein sequence ID" value="ABF42339.1"/>
    <property type="molecule type" value="Genomic_DNA"/>
</dbReference>
<keyword evidence="2" id="KW-1185">Reference proteome</keyword>
<reference evidence="1 2" key="1">
    <citation type="journal article" date="2009" name="Appl. Environ. Microbiol.">
        <title>Three genomes from the phylum Acidobacteria provide insight into the lifestyles of these microorganisms in soils.</title>
        <authorList>
            <person name="Ward N.L."/>
            <person name="Challacombe J.F."/>
            <person name="Janssen P.H."/>
            <person name="Henrissat B."/>
            <person name="Coutinho P.M."/>
            <person name="Wu M."/>
            <person name="Xie G."/>
            <person name="Haft D.H."/>
            <person name="Sait M."/>
            <person name="Badger J."/>
            <person name="Barabote R.D."/>
            <person name="Bradley B."/>
            <person name="Brettin T.S."/>
            <person name="Brinkac L.M."/>
            <person name="Bruce D."/>
            <person name="Creasy T."/>
            <person name="Daugherty S.C."/>
            <person name="Davidsen T.M."/>
            <person name="DeBoy R.T."/>
            <person name="Detter J.C."/>
            <person name="Dodson R.J."/>
            <person name="Durkin A.S."/>
            <person name="Ganapathy A."/>
            <person name="Gwinn-Giglio M."/>
            <person name="Han C.S."/>
            <person name="Khouri H."/>
            <person name="Kiss H."/>
            <person name="Kothari S.P."/>
            <person name="Madupu R."/>
            <person name="Nelson K.E."/>
            <person name="Nelson W.C."/>
            <person name="Paulsen I."/>
            <person name="Penn K."/>
            <person name="Ren Q."/>
            <person name="Rosovitz M.J."/>
            <person name="Selengut J.D."/>
            <person name="Shrivastava S."/>
            <person name="Sullivan S.A."/>
            <person name="Tapia R."/>
            <person name="Thompson L.S."/>
            <person name="Watkins K.L."/>
            <person name="Yang Q."/>
            <person name="Yu C."/>
            <person name="Zafar N."/>
            <person name="Zhou L."/>
            <person name="Kuske C.R."/>
        </authorList>
    </citation>
    <scope>NUCLEOTIDE SEQUENCE [LARGE SCALE GENOMIC DNA]</scope>
    <source>
        <strain evidence="1 2">Ellin345</strain>
    </source>
</reference>
<organism evidence="1 2">
    <name type="scientific">Koribacter versatilis (strain Ellin345)</name>
    <dbReference type="NCBI Taxonomy" id="204669"/>
    <lineage>
        <taxon>Bacteria</taxon>
        <taxon>Pseudomonadati</taxon>
        <taxon>Acidobacteriota</taxon>
        <taxon>Terriglobia</taxon>
        <taxon>Terriglobales</taxon>
        <taxon>Candidatus Korobacteraceae</taxon>
        <taxon>Candidatus Korobacter</taxon>
    </lineage>
</organism>
<dbReference type="OrthoDB" id="9780744at2"/>
<protein>
    <recommendedName>
        <fullName evidence="3">AB hydrolase-1 domain-containing protein</fullName>
    </recommendedName>
</protein>
<proteinExistence type="predicted"/>
<dbReference type="InterPro" id="IPR029058">
    <property type="entry name" value="AB_hydrolase_fold"/>
</dbReference>
<evidence type="ECO:0008006" key="3">
    <source>
        <dbReference type="Google" id="ProtNLM"/>
    </source>
</evidence>
<dbReference type="Gene3D" id="3.40.50.1820">
    <property type="entry name" value="alpha/beta hydrolase"/>
    <property type="match status" value="1"/>
</dbReference>
<dbReference type="STRING" id="204669.Acid345_3338"/>
<dbReference type="KEGG" id="aba:Acid345_3338"/>
<dbReference type="eggNOG" id="ENOG5033X6Z">
    <property type="taxonomic scope" value="Bacteria"/>
</dbReference>
<gene>
    <name evidence="1" type="ordered locus">Acid345_3338</name>
</gene>
<accession>Q1ILB1</accession>
<dbReference type="SUPFAM" id="SSF53474">
    <property type="entry name" value="alpha/beta-Hydrolases"/>
    <property type="match status" value="1"/>
</dbReference>
<evidence type="ECO:0000313" key="1">
    <source>
        <dbReference type="EMBL" id="ABF42339.1"/>
    </source>
</evidence>
<dbReference type="EnsemblBacteria" id="ABF42339">
    <property type="protein sequence ID" value="ABF42339"/>
    <property type="gene ID" value="Acid345_3338"/>
</dbReference>
<dbReference type="AlphaFoldDB" id="Q1ILB1"/>
<dbReference type="Proteomes" id="UP000002432">
    <property type="component" value="Chromosome"/>
</dbReference>
<evidence type="ECO:0000313" key="2">
    <source>
        <dbReference type="Proteomes" id="UP000002432"/>
    </source>
</evidence>
<sequence length="171" mass="18905">MKQVYLFHGKGGSPKGTVAKIEPLLREVHAGFIYHRIVLPHHDPNVAAEKSVEYLQDFSVPPGAWLIGISLGGLVAAKLQELGREDLHVAAISSPTWADGVRLEQKPEKRVAIYSSNDEVIAPRTADWPTLAEAYNFAWLTHDTDAHKERLCKLLNLWLEGKPPAEAAQSL</sequence>
<name>Q1ILB1_KORVE</name>
<dbReference type="HOGENOM" id="CLU_1560931_0_0_0"/>